<dbReference type="AlphaFoldDB" id="A1VVK2"/>
<protein>
    <submittedName>
        <fullName evidence="1">Uncharacterized protein</fullName>
    </submittedName>
</protein>
<gene>
    <name evidence="1" type="ordered locus">Pnap_4402</name>
</gene>
<dbReference type="KEGG" id="pna:Pnap_4402"/>
<dbReference type="EMBL" id="CP000530">
    <property type="protein sequence ID" value="ABM39680.1"/>
    <property type="molecule type" value="Genomic_DNA"/>
</dbReference>
<dbReference type="RefSeq" id="WP_011798051.1">
    <property type="nucleotide sequence ID" value="NC_008757.1"/>
</dbReference>
<keyword evidence="1" id="KW-0614">Plasmid</keyword>
<dbReference type="HOGENOM" id="CLU_1132805_0_0_4"/>
<organism evidence="1 2">
    <name type="scientific">Polaromonas naphthalenivorans (strain CJ2)</name>
    <dbReference type="NCBI Taxonomy" id="365044"/>
    <lineage>
        <taxon>Bacteria</taxon>
        <taxon>Pseudomonadati</taxon>
        <taxon>Pseudomonadota</taxon>
        <taxon>Betaproteobacteria</taxon>
        <taxon>Burkholderiales</taxon>
        <taxon>Comamonadaceae</taxon>
        <taxon>Polaromonas</taxon>
    </lineage>
</organism>
<proteinExistence type="predicted"/>
<evidence type="ECO:0000313" key="1">
    <source>
        <dbReference type="EMBL" id="ABM39680.1"/>
    </source>
</evidence>
<sequence length="245" mass="26244">MDPTNLNCCLASILGLRPLDRVLINSRHEIGEARAFSKFADQPFELPWFYFQRLVGQQLEVRSPGGYGALISPLDVCDVLPGTPIAVKAITPAAFVARLSLSPAERNADAGPPDFADAHVLFAEKDKWGRATFCVWFTDERHNGKHPWRATLPGADAGQCARLARRTVMPVISRSGASHSADHGTAQAAALDARVATLFIGSALRGDAGSAARLACAGVRPIPLARLNRDFGQGLESSRHAPTAQ</sequence>
<dbReference type="Proteomes" id="UP000000644">
    <property type="component" value="Plasmid pPNAP01"/>
</dbReference>
<evidence type="ECO:0000313" key="2">
    <source>
        <dbReference type="Proteomes" id="UP000000644"/>
    </source>
</evidence>
<dbReference type="OrthoDB" id="9844643at2"/>
<keyword evidence="2" id="KW-1185">Reference proteome</keyword>
<accession>A1VVK2</accession>
<geneLocation type="plasmid" evidence="1 2">
    <name>pPNAP01</name>
</geneLocation>
<reference evidence="2" key="1">
    <citation type="journal article" date="2009" name="Environ. Microbiol.">
        <title>The genome of Polaromonas naphthalenivorans strain CJ2, isolated from coal tar-contaminated sediment, reveals physiological and metabolic versatility and evolution through extensive horizontal gene transfer.</title>
        <authorList>
            <person name="Yagi J.M."/>
            <person name="Sims D."/>
            <person name="Brettin T."/>
            <person name="Bruce D."/>
            <person name="Madsen E.L."/>
        </authorList>
    </citation>
    <scope>NUCLEOTIDE SEQUENCE [LARGE SCALE GENOMIC DNA]</scope>
    <source>
        <strain evidence="2">CJ2</strain>
        <plasmid evidence="2">Plasmid pPNAP01</plasmid>
    </source>
</reference>
<name>A1VVK2_POLNA</name>